<feature type="compositionally biased region" description="Polar residues" evidence="1">
    <location>
        <begin position="1"/>
        <end position="14"/>
    </location>
</feature>
<accession>A0A8H3U722</accession>
<dbReference type="EMBL" id="WNWQ01000639">
    <property type="protein sequence ID" value="KAE9965086.1"/>
    <property type="molecule type" value="Genomic_DNA"/>
</dbReference>
<feature type="compositionally biased region" description="Basic and acidic residues" evidence="1">
    <location>
        <begin position="25"/>
        <end position="40"/>
    </location>
</feature>
<feature type="non-terminal residue" evidence="2">
    <location>
        <position position="74"/>
    </location>
</feature>
<gene>
    <name evidence="2" type="ORF">BLS_007858</name>
</gene>
<proteinExistence type="predicted"/>
<protein>
    <submittedName>
        <fullName evidence="2">Uncharacterized protein</fullName>
    </submittedName>
</protein>
<reference evidence="2 3" key="1">
    <citation type="submission" date="2019-11" db="EMBL/GenBank/DDBJ databases">
        <title>Venturia inaequalis Genome Resource.</title>
        <authorList>
            <person name="Lichtner F.J."/>
        </authorList>
    </citation>
    <scope>NUCLEOTIDE SEQUENCE [LARGE SCALE GENOMIC DNA]</scope>
    <source>
        <strain evidence="2">Bline_iso_100314</strain>
    </source>
</reference>
<evidence type="ECO:0000313" key="3">
    <source>
        <dbReference type="Proteomes" id="UP000433883"/>
    </source>
</evidence>
<evidence type="ECO:0000256" key="1">
    <source>
        <dbReference type="SAM" id="MobiDB-lite"/>
    </source>
</evidence>
<feature type="compositionally biased region" description="Polar residues" evidence="1">
    <location>
        <begin position="63"/>
        <end position="74"/>
    </location>
</feature>
<comment type="caution">
    <text evidence="2">The sequence shown here is derived from an EMBL/GenBank/DDBJ whole genome shotgun (WGS) entry which is preliminary data.</text>
</comment>
<evidence type="ECO:0000313" key="2">
    <source>
        <dbReference type="EMBL" id="KAE9965086.1"/>
    </source>
</evidence>
<feature type="region of interest" description="Disordered" evidence="1">
    <location>
        <begin position="1"/>
        <end position="74"/>
    </location>
</feature>
<dbReference type="Proteomes" id="UP000433883">
    <property type="component" value="Unassembled WGS sequence"/>
</dbReference>
<organism evidence="2 3">
    <name type="scientific">Venturia inaequalis</name>
    <name type="common">Apple scab fungus</name>
    <dbReference type="NCBI Taxonomy" id="5025"/>
    <lineage>
        <taxon>Eukaryota</taxon>
        <taxon>Fungi</taxon>
        <taxon>Dikarya</taxon>
        <taxon>Ascomycota</taxon>
        <taxon>Pezizomycotina</taxon>
        <taxon>Dothideomycetes</taxon>
        <taxon>Pleosporomycetidae</taxon>
        <taxon>Venturiales</taxon>
        <taxon>Venturiaceae</taxon>
        <taxon>Venturia</taxon>
    </lineage>
</organism>
<name>A0A8H3U722_VENIN</name>
<dbReference type="AlphaFoldDB" id="A0A8H3U722"/>
<sequence length="74" mass="8017">MAMPSHAQSDSNALSPPLTPNPDPQSHDETPTTETNEHGNGKKRGLTAATLSPKRQRLEGDDQNLNPSQQQTNE</sequence>